<keyword evidence="1" id="KW-0472">Membrane</keyword>
<protein>
    <recommendedName>
        <fullName evidence="4">DedA family protein</fullName>
    </recommendedName>
</protein>
<proteinExistence type="predicted"/>
<reference evidence="2 3" key="1">
    <citation type="submission" date="2019-01" db="EMBL/GenBank/DDBJ databases">
        <title>Lactibacter flavus gen. nov., sp. nov., a novel bacterium of the family Propionibacteriaceae isolated from raw milk and dairy products.</title>
        <authorList>
            <person name="Huptas C."/>
            <person name="Wenning M."/>
            <person name="Breitenwieser F."/>
            <person name="Doll E."/>
            <person name="Von Neubeck M."/>
            <person name="Busse H.-J."/>
            <person name="Scherer S."/>
        </authorList>
    </citation>
    <scope>NUCLEOTIDE SEQUENCE [LARGE SCALE GENOMIC DNA]</scope>
    <source>
        <strain evidence="2 3">DSM 22130</strain>
    </source>
</reference>
<gene>
    <name evidence="2" type="ORF">ET996_03545</name>
</gene>
<organism evidence="2 3">
    <name type="scientific">Propioniciclava tarda</name>
    <dbReference type="NCBI Taxonomy" id="433330"/>
    <lineage>
        <taxon>Bacteria</taxon>
        <taxon>Bacillati</taxon>
        <taxon>Actinomycetota</taxon>
        <taxon>Actinomycetes</taxon>
        <taxon>Propionibacteriales</taxon>
        <taxon>Propionibacteriaceae</taxon>
        <taxon>Propioniciclava</taxon>
    </lineage>
</organism>
<sequence>MPTTTQPTAFWIALAGLFAIAMLRGQGTYWLARLVAHGSTRVTENSRPWRLRVAAWLDGPRVAVGRRLLGRWGLPLITICYLTVGLQTIILASAGLLRVGWVRFTLAQLPGAIAWAWIYSTIGIAAFEALLGAAISSPLGIAVIAAVAVVVIATIVVRRRAR</sequence>
<accession>A0A4Q9KP03</accession>
<dbReference type="AlphaFoldDB" id="A0A4Q9KP03"/>
<dbReference type="EMBL" id="SDMR01000002">
    <property type="protein sequence ID" value="TBT96045.1"/>
    <property type="molecule type" value="Genomic_DNA"/>
</dbReference>
<keyword evidence="1" id="KW-0812">Transmembrane</keyword>
<feature type="transmembrane region" description="Helical" evidence="1">
    <location>
        <begin position="72"/>
        <end position="97"/>
    </location>
</feature>
<feature type="transmembrane region" description="Helical" evidence="1">
    <location>
        <begin position="109"/>
        <end position="127"/>
    </location>
</feature>
<evidence type="ECO:0000313" key="2">
    <source>
        <dbReference type="EMBL" id="TBT96045.1"/>
    </source>
</evidence>
<dbReference type="RefSeq" id="WP_131171160.1">
    <property type="nucleotide sequence ID" value="NZ_FXTL01000002.1"/>
</dbReference>
<evidence type="ECO:0000256" key="1">
    <source>
        <dbReference type="SAM" id="Phobius"/>
    </source>
</evidence>
<dbReference type="OrthoDB" id="3426404at2"/>
<keyword evidence="3" id="KW-1185">Reference proteome</keyword>
<dbReference type="Proteomes" id="UP000291933">
    <property type="component" value="Unassembled WGS sequence"/>
</dbReference>
<evidence type="ECO:0008006" key="4">
    <source>
        <dbReference type="Google" id="ProtNLM"/>
    </source>
</evidence>
<evidence type="ECO:0000313" key="3">
    <source>
        <dbReference type="Proteomes" id="UP000291933"/>
    </source>
</evidence>
<comment type="caution">
    <text evidence="2">The sequence shown here is derived from an EMBL/GenBank/DDBJ whole genome shotgun (WGS) entry which is preliminary data.</text>
</comment>
<name>A0A4Q9KP03_PROTD</name>
<keyword evidence="1" id="KW-1133">Transmembrane helix</keyword>
<feature type="transmembrane region" description="Helical" evidence="1">
    <location>
        <begin position="139"/>
        <end position="157"/>
    </location>
</feature>